<evidence type="ECO:0000259" key="4">
    <source>
        <dbReference type="Pfam" id="PF00127"/>
    </source>
</evidence>
<dbReference type="AlphaFoldDB" id="A0A1H6FD61"/>
<keyword evidence="1" id="KW-0479">Metal-binding</keyword>
<accession>A0A1H6FD61</accession>
<proteinExistence type="predicted"/>
<dbReference type="RefSeq" id="WP_103921573.1">
    <property type="nucleotide sequence ID" value="NZ_FMSV02000542.1"/>
</dbReference>
<dbReference type="PANTHER" id="PTHR36507">
    <property type="entry name" value="BLL1555 PROTEIN"/>
    <property type="match status" value="1"/>
</dbReference>
<feature type="signal peptide" evidence="3">
    <location>
        <begin position="1"/>
        <end position="18"/>
    </location>
</feature>
<dbReference type="GO" id="GO:0005507">
    <property type="term" value="F:copper ion binding"/>
    <property type="evidence" value="ECO:0007669"/>
    <property type="project" value="InterPro"/>
</dbReference>
<evidence type="ECO:0000256" key="3">
    <source>
        <dbReference type="SAM" id="SignalP"/>
    </source>
</evidence>
<evidence type="ECO:0000256" key="1">
    <source>
        <dbReference type="ARBA" id="ARBA00022723"/>
    </source>
</evidence>
<feature type="chain" id="PRO_5014725157" evidence="3">
    <location>
        <begin position="19"/>
        <end position="272"/>
    </location>
</feature>
<keyword evidence="6" id="KW-1185">Reference proteome</keyword>
<keyword evidence="3" id="KW-0732">Signal</keyword>
<name>A0A1H6FD61_9GAMM</name>
<protein>
    <submittedName>
        <fullName evidence="5">Plastocyanin</fullName>
    </submittedName>
</protein>
<organism evidence="5 6">
    <name type="scientific">Candidatus Venteria ishoeyi</name>
    <dbReference type="NCBI Taxonomy" id="1899563"/>
    <lineage>
        <taxon>Bacteria</taxon>
        <taxon>Pseudomonadati</taxon>
        <taxon>Pseudomonadota</taxon>
        <taxon>Gammaproteobacteria</taxon>
        <taxon>Thiotrichales</taxon>
        <taxon>Thiotrichaceae</taxon>
        <taxon>Venteria</taxon>
    </lineage>
</organism>
<sequence>MKILSFLIGFFLCSLAQAEDVTTRVIIKDFKFQPAEITVTSGTTVRWENHEKRQYHSVWFEQSGEPEPEYFFPEEFFEKTFNQIGDFPYRCGPHPKMTGIVHVVSKEDKQVKTENMTTENIAQTTFNGYLSAAFGMSWQQVKEAIAKDDLTLVNAEDAEIIKAKRDRGFITTDISYVIPKQTGKLALIVEFYPGVLSENPIVNELEKQLGSPLGKDATAEVLKQIKDDLPPGVTALTLWAWEVDNQDRFIRLLKFDDHIAVEYLAPALLSEP</sequence>
<evidence type="ECO:0000313" key="5">
    <source>
        <dbReference type="EMBL" id="SEH07987.1"/>
    </source>
</evidence>
<dbReference type="SUPFAM" id="SSF49503">
    <property type="entry name" value="Cupredoxins"/>
    <property type="match status" value="1"/>
</dbReference>
<reference evidence="5 6" key="1">
    <citation type="submission" date="2016-10" db="EMBL/GenBank/DDBJ databases">
        <authorList>
            <person name="de Groot N.N."/>
        </authorList>
    </citation>
    <scope>NUCLEOTIDE SEQUENCE [LARGE SCALE GENOMIC DNA]</scope>
    <source>
        <strain evidence="5">MBHS1</strain>
    </source>
</reference>
<dbReference type="GO" id="GO:0009055">
    <property type="term" value="F:electron transfer activity"/>
    <property type="evidence" value="ECO:0007669"/>
    <property type="project" value="InterPro"/>
</dbReference>
<dbReference type="EMBL" id="FMSV02000542">
    <property type="protein sequence ID" value="SEH07987.1"/>
    <property type="molecule type" value="Genomic_DNA"/>
</dbReference>
<keyword evidence="2" id="KW-0186">Copper</keyword>
<dbReference type="Proteomes" id="UP000236724">
    <property type="component" value="Unassembled WGS sequence"/>
</dbReference>
<feature type="domain" description="Blue (type 1) copper" evidence="4">
    <location>
        <begin position="21"/>
        <end position="103"/>
    </location>
</feature>
<dbReference type="Pfam" id="PF00127">
    <property type="entry name" value="Copper-bind"/>
    <property type="match status" value="1"/>
</dbReference>
<evidence type="ECO:0000313" key="6">
    <source>
        <dbReference type="Proteomes" id="UP000236724"/>
    </source>
</evidence>
<evidence type="ECO:0000256" key="2">
    <source>
        <dbReference type="ARBA" id="ARBA00023008"/>
    </source>
</evidence>
<dbReference type="InterPro" id="IPR052721">
    <property type="entry name" value="ET_Amicyanin"/>
</dbReference>
<dbReference type="OrthoDB" id="9757546at2"/>
<dbReference type="Gene3D" id="2.60.40.420">
    <property type="entry name" value="Cupredoxins - blue copper proteins"/>
    <property type="match status" value="1"/>
</dbReference>
<dbReference type="InterPro" id="IPR000923">
    <property type="entry name" value="BlueCu_1"/>
</dbReference>
<dbReference type="InterPro" id="IPR008972">
    <property type="entry name" value="Cupredoxin"/>
</dbReference>
<dbReference type="PANTHER" id="PTHR36507:SF1">
    <property type="entry name" value="BLL1555 PROTEIN"/>
    <property type="match status" value="1"/>
</dbReference>
<gene>
    <name evidence="5" type="primary">petE</name>
    <name evidence="5" type="ORF">MBHS_03874</name>
</gene>